<organism evidence="2">
    <name type="scientific">Arundo donax</name>
    <name type="common">Giant reed</name>
    <name type="synonym">Donax arundinaceus</name>
    <dbReference type="NCBI Taxonomy" id="35708"/>
    <lineage>
        <taxon>Eukaryota</taxon>
        <taxon>Viridiplantae</taxon>
        <taxon>Streptophyta</taxon>
        <taxon>Embryophyta</taxon>
        <taxon>Tracheophyta</taxon>
        <taxon>Spermatophyta</taxon>
        <taxon>Magnoliopsida</taxon>
        <taxon>Liliopsida</taxon>
        <taxon>Poales</taxon>
        <taxon>Poaceae</taxon>
        <taxon>PACMAD clade</taxon>
        <taxon>Arundinoideae</taxon>
        <taxon>Arundineae</taxon>
        <taxon>Arundo</taxon>
    </lineage>
</organism>
<keyword evidence="1" id="KW-1133">Transmembrane helix</keyword>
<accession>A0A0A9E9P6</accession>
<dbReference type="AlphaFoldDB" id="A0A0A9E9P6"/>
<name>A0A0A9E9P6_ARUDO</name>
<proteinExistence type="predicted"/>
<reference evidence="2" key="1">
    <citation type="submission" date="2014-09" db="EMBL/GenBank/DDBJ databases">
        <authorList>
            <person name="Magalhaes I.L.F."/>
            <person name="Oliveira U."/>
            <person name="Santos F.R."/>
            <person name="Vidigal T.H.D.A."/>
            <person name="Brescovit A.D."/>
            <person name="Santos A.J."/>
        </authorList>
    </citation>
    <scope>NUCLEOTIDE SEQUENCE</scope>
    <source>
        <tissue evidence="2">Shoot tissue taken approximately 20 cm above the soil surface</tissue>
    </source>
</reference>
<evidence type="ECO:0000256" key="1">
    <source>
        <dbReference type="SAM" id="Phobius"/>
    </source>
</evidence>
<dbReference type="EMBL" id="GBRH01201119">
    <property type="protein sequence ID" value="JAD96776.1"/>
    <property type="molecule type" value="Transcribed_RNA"/>
</dbReference>
<reference evidence="2" key="2">
    <citation type="journal article" date="2015" name="Data Brief">
        <title>Shoot transcriptome of the giant reed, Arundo donax.</title>
        <authorList>
            <person name="Barrero R.A."/>
            <person name="Guerrero F.D."/>
            <person name="Moolhuijzen P."/>
            <person name="Goolsby J.A."/>
            <person name="Tidwell J."/>
            <person name="Bellgard S.E."/>
            <person name="Bellgard M.I."/>
        </authorList>
    </citation>
    <scope>NUCLEOTIDE SEQUENCE</scope>
    <source>
        <tissue evidence="2">Shoot tissue taken approximately 20 cm above the soil surface</tissue>
    </source>
</reference>
<protein>
    <submittedName>
        <fullName evidence="2">Uncharacterized protein</fullName>
    </submittedName>
</protein>
<keyword evidence="1" id="KW-0812">Transmembrane</keyword>
<keyword evidence="1" id="KW-0472">Membrane</keyword>
<sequence>MLIHYFTADAARYFLTIWKFSILFTLFIHLVGI</sequence>
<evidence type="ECO:0000313" key="2">
    <source>
        <dbReference type="EMBL" id="JAD96776.1"/>
    </source>
</evidence>
<feature type="transmembrane region" description="Helical" evidence="1">
    <location>
        <begin position="12"/>
        <end position="32"/>
    </location>
</feature>